<evidence type="ECO:0000256" key="10">
    <source>
        <dbReference type="ARBA" id="ARBA00023004"/>
    </source>
</evidence>
<organism evidence="16 17">
    <name type="scientific">Salinispora arenicola</name>
    <dbReference type="NCBI Taxonomy" id="168697"/>
    <lineage>
        <taxon>Bacteria</taxon>
        <taxon>Bacillati</taxon>
        <taxon>Actinomycetota</taxon>
        <taxon>Actinomycetes</taxon>
        <taxon>Micromonosporales</taxon>
        <taxon>Micromonosporaceae</taxon>
        <taxon>Salinispora</taxon>
    </lineage>
</organism>
<evidence type="ECO:0000256" key="5">
    <source>
        <dbReference type="ARBA" id="ARBA00012240"/>
    </source>
</evidence>
<evidence type="ECO:0000256" key="6">
    <source>
        <dbReference type="ARBA" id="ARBA00015130"/>
    </source>
</evidence>
<comment type="similarity">
    <text evidence="3">Belongs to the LuxS family.</text>
</comment>
<gene>
    <name evidence="15" type="primary">luxS</name>
    <name evidence="16" type="ORF">FB564_0649</name>
    <name evidence="15" type="ORF">Sar04_47070</name>
</gene>
<dbReference type="GO" id="GO:0009372">
    <property type="term" value="P:quorum sensing"/>
    <property type="evidence" value="ECO:0007669"/>
    <property type="project" value="UniProtKB-KW"/>
</dbReference>
<dbReference type="InterPro" id="IPR003815">
    <property type="entry name" value="S-ribosylhomocysteinase"/>
</dbReference>
<evidence type="ECO:0000256" key="12">
    <source>
        <dbReference type="ARBA" id="ARBA00024654"/>
    </source>
</evidence>
<evidence type="ECO:0000256" key="13">
    <source>
        <dbReference type="ARBA" id="ARBA00030600"/>
    </source>
</evidence>
<proteinExistence type="inferred from homology"/>
<dbReference type="EMBL" id="VFOL01000001">
    <property type="protein sequence ID" value="TQL35598.1"/>
    <property type="molecule type" value="Genomic_DNA"/>
</dbReference>
<dbReference type="EC" id="4.4.1.21" evidence="5"/>
<dbReference type="InterPro" id="IPR037005">
    <property type="entry name" value="LuxS_sf"/>
</dbReference>
<evidence type="ECO:0000313" key="15">
    <source>
        <dbReference type="EMBL" id="GIM87971.1"/>
    </source>
</evidence>
<reference evidence="16 17" key="1">
    <citation type="submission" date="2019-06" db="EMBL/GenBank/DDBJ databases">
        <title>Sequencing the genomes of 1000 actinobacteria strains.</title>
        <authorList>
            <person name="Klenk H.-P."/>
        </authorList>
    </citation>
    <scope>NUCLEOTIDE SEQUENCE [LARGE SCALE GENOMIC DNA]</scope>
    <source>
        <strain evidence="16 17">DSM 44819</strain>
    </source>
</reference>
<evidence type="ECO:0000256" key="14">
    <source>
        <dbReference type="ARBA" id="ARBA00031777"/>
    </source>
</evidence>
<evidence type="ECO:0000256" key="4">
    <source>
        <dbReference type="ARBA" id="ARBA00011738"/>
    </source>
</evidence>
<comment type="cofactor">
    <cofactor evidence="2">
        <name>Fe cation</name>
        <dbReference type="ChEBI" id="CHEBI:24875"/>
    </cofactor>
</comment>
<dbReference type="Gene3D" id="3.30.1360.80">
    <property type="entry name" value="S-ribosylhomocysteinase (LuxS)"/>
    <property type="match status" value="1"/>
</dbReference>
<dbReference type="SUPFAM" id="SSF63411">
    <property type="entry name" value="LuxS/MPP-like metallohydrolase"/>
    <property type="match status" value="1"/>
</dbReference>
<dbReference type="PRINTS" id="PR01487">
    <property type="entry name" value="LUXSPROTEIN"/>
</dbReference>
<evidence type="ECO:0000256" key="9">
    <source>
        <dbReference type="ARBA" id="ARBA00022929"/>
    </source>
</evidence>
<evidence type="ECO:0000256" key="3">
    <source>
        <dbReference type="ARBA" id="ARBA00007311"/>
    </source>
</evidence>
<protein>
    <recommendedName>
        <fullName evidence="6">S-ribosylhomocysteine lyase</fullName>
        <ecNumber evidence="5">4.4.1.21</ecNumber>
    </recommendedName>
    <alternativeName>
        <fullName evidence="13">AI-2 synthesis protein</fullName>
    </alternativeName>
    <alternativeName>
        <fullName evidence="14">Autoinducer-2 production protein LuxS</fullName>
    </alternativeName>
</protein>
<evidence type="ECO:0000313" key="16">
    <source>
        <dbReference type="EMBL" id="TQL35598.1"/>
    </source>
</evidence>
<sequence>MTSRDLDHRYVVPPYLRVVNEQTVPGTDQRVALWDFRVAQPNVSHVPGPVMHSLEHFLGTYVRTHHPTIMNVAPMGCMTGLYVWTVGEWNFDDLADVITAGLRSIRDADEVPLANIVQCGWAEHHSLEGVKEFAERLLADRDQWRDPGPDAHEVSAADLRELSAG</sequence>
<name>A0A542XIB9_SALAC</name>
<dbReference type="EMBL" id="BOQM01000053">
    <property type="protein sequence ID" value="GIM87971.1"/>
    <property type="molecule type" value="Genomic_DNA"/>
</dbReference>
<dbReference type="RefSeq" id="WP_016810915.1">
    <property type="nucleotide sequence ID" value="NZ_BOQM01000053.1"/>
</dbReference>
<dbReference type="Proteomes" id="UP000677457">
    <property type="component" value="Unassembled WGS sequence"/>
</dbReference>
<reference evidence="15 18" key="2">
    <citation type="submission" date="2021-03" db="EMBL/GenBank/DDBJ databases">
        <title>Whole genome shotgun sequence of Salinispora arenicola NBRC 105043.</title>
        <authorList>
            <person name="Komaki H."/>
            <person name="Tamura T."/>
        </authorList>
    </citation>
    <scope>NUCLEOTIDE SEQUENCE [LARGE SCALE GENOMIC DNA]</scope>
    <source>
        <strain evidence="15 18">NBRC 105043</strain>
    </source>
</reference>
<dbReference type="Pfam" id="PF02664">
    <property type="entry name" value="LuxS"/>
    <property type="match status" value="1"/>
</dbReference>
<evidence type="ECO:0000313" key="18">
    <source>
        <dbReference type="Proteomes" id="UP000677457"/>
    </source>
</evidence>
<dbReference type="InterPro" id="IPR011249">
    <property type="entry name" value="Metalloenz_LuxS/M16"/>
</dbReference>
<keyword evidence="10" id="KW-0408">Iron</keyword>
<dbReference type="PANTHER" id="PTHR35799">
    <property type="entry name" value="S-RIBOSYLHOMOCYSTEINE LYASE"/>
    <property type="match status" value="1"/>
</dbReference>
<comment type="caution">
    <text evidence="16">The sequence shown here is derived from an EMBL/GenBank/DDBJ whole genome shotgun (WGS) entry which is preliminary data.</text>
</comment>
<comment type="function">
    <text evidence="12">Involved in the synthesis of autoinducer 2 (AI-2) which is secreted by bacteria and is used to communicate both the cell density and the metabolic potential of the environment. The regulation of gene expression in response to changes in cell density is called quorum sensing. Catalyzes the transformation of S-ribosylhomocysteine (RHC) to homocysteine (HC) and 4,5-dihydroxy-2,3-pentadione (DPD).</text>
</comment>
<comment type="subunit">
    <text evidence="4">Homodimer.</text>
</comment>
<keyword evidence="11 16" id="KW-0456">Lyase</keyword>
<evidence type="ECO:0000256" key="8">
    <source>
        <dbReference type="ARBA" id="ARBA00022723"/>
    </source>
</evidence>
<dbReference type="GO" id="GO:0043768">
    <property type="term" value="F:S-ribosylhomocysteine lyase activity"/>
    <property type="evidence" value="ECO:0007669"/>
    <property type="project" value="UniProtKB-EC"/>
</dbReference>
<dbReference type="GO" id="GO:0005506">
    <property type="term" value="F:iron ion binding"/>
    <property type="evidence" value="ECO:0007669"/>
    <property type="project" value="InterPro"/>
</dbReference>
<evidence type="ECO:0000256" key="2">
    <source>
        <dbReference type="ARBA" id="ARBA00001962"/>
    </source>
</evidence>
<keyword evidence="18" id="KW-1185">Reference proteome</keyword>
<dbReference type="PANTHER" id="PTHR35799:SF1">
    <property type="entry name" value="S-RIBOSYLHOMOCYSTEINE LYASE"/>
    <property type="match status" value="1"/>
</dbReference>
<keyword evidence="8" id="KW-0479">Metal-binding</keyword>
<evidence type="ECO:0000256" key="1">
    <source>
        <dbReference type="ARBA" id="ARBA00000297"/>
    </source>
</evidence>
<dbReference type="Proteomes" id="UP000315983">
    <property type="component" value="Unassembled WGS sequence"/>
</dbReference>
<dbReference type="GeneID" id="93769995"/>
<dbReference type="AlphaFoldDB" id="A0A542XIB9"/>
<evidence type="ECO:0000256" key="7">
    <source>
        <dbReference type="ARBA" id="ARBA00022654"/>
    </source>
</evidence>
<evidence type="ECO:0000313" key="17">
    <source>
        <dbReference type="Proteomes" id="UP000315983"/>
    </source>
</evidence>
<keyword evidence="7" id="KW-0673">Quorum sensing</keyword>
<accession>A0A542XIB9</accession>
<keyword evidence="9" id="KW-0071">Autoinducer synthesis</keyword>
<evidence type="ECO:0000256" key="11">
    <source>
        <dbReference type="ARBA" id="ARBA00023239"/>
    </source>
</evidence>
<comment type="catalytic activity">
    <reaction evidence="1">
        <text>S-(5-deoxy-D-ribos-5-yl)-L-homocysteine = (S)-4,5-dihydroxypentane-2,3-dione + L-homocysteine</text>
        <dbReference type="Rhea" id="RHEA:17753"/>
        <dbReference type="ChEBI" id="CHEBI:29484"/>
        <dbReference type="ChEBI" id="CHEBI:58195"/>
        <dbReference type="ChEBI" id="CHEBI:58199"/>
        <dbReference type="EC" id="4.4.1.21"/>
    </reaction>
</comment>